<evidence type="ECO:0000259" key="2">
    <source>
        <dbReference type="Pfam" id="PF10505"/>
    </source>
</evidence>
<protein>
    <submittedName>
        <fullName evidence="3">Little elongation complex subunit 2-like isoform X2</fullName>
    </submittedName>
</protein>
<sequence length="964" mass="107515">MALTWDTAPKNGSTVFFSRDMYEKYSLAPSLKDLWLMAHSPTLKSEETSAQLNVENTNVKPECPPSLEQDEKSTADPIPKPRVPFPCLSRLTEREQKTYLRLMTINCKYKKCYELRHHQDLQTAVNEEVVEFQKFLQNAAKFCASDYEIISEDAARYTEEYLRACIKKVMVYPAVYLMYEMTCITGGKFNPELTLKLEKPLLTLGEVRMTKAKFSEGQVQLITDYSVVASLAPPEKAACNVHVDISCDSNAEKLSLKYNPQVSITSEALFTLLNNHGPDYKDSWEIPVCIKTVPGEGTSIKKLAFIDSPLPKKEMTTREKNHIFHKETFNLLMNKISFMPVSGLMLDKQAEENVAPWKESGPRATISFDNVDVDFETDFTDLETFGTTSSSSLCKKPKSQSSQIKAALSTEFKRPKSLPSQPGSTSKVTSNDAFSEDHKVTGKVFNQKKLTSGDVSGTDSEDVSQLEDSSMNEVEEENAIKTSSDENVSDTGPEMVSTCSGLMSARQENQEPEGSLSSIDSDEERLIIDDGGSSVKNDKNSSKSPSKMETSVSDPIPDTPRSPSPEPNHQSSQEITSPNTRGGKRRAKRHMVKKLNTCDQLGEILEMQRKLLKPRAKTSHEQASAKATPGNLSATARQCHPEPIVKPFSQGGAADPPAGSFQPVWQQKVLLPDDLLLSEDKEGDYETPHEGNLVYKLFSLADVLLMVRSSVHKALNRYRRNSARKFIPVCVLPKVEYQVCYGVEALTKSEICHMWTQRLLQSNTVFFVGHIDAFTSKLFMLEEFTPDRIADKFVDFKPVNSLNILHHLLKKVIGLQEGKYLLSHKAGDPLVTIFKDCDGKTATRTTYNLHRAHSSLPQAPSPLSVPWVPLDPTLTLPYHLKHGIVPCTFPPRATGNMQGQEAGVARGNMYTSCEGKAVAMETKSSQLPAQLGVNKGGAGKKKKNKGKRIKQYVKWKKQRRQQNN</sequence>
<organism evidence="3 4">
    <name type="scientific">Huso huso</name>
    <name type="common">Beluga</name>
    <name type="synonym">Acipenser huso</name>
    <dbReference type="NCBI Taxonomy" id="61971"/>
    <lineage>
        <taxon>Eukaryota</taxon>
        <taxon>Metazoa</taxon>
        <taxon>Chordata</taxon>
        <taxon>Craniata</taxon>
        <taxon>Vertebrata</taxon>
        <taxon>Euteleostomi</taxon>
        <taxon>Actinopterygii</taxon>
        <taxon>Chondrostei</taxon>
        <taxon>Acipenseriformes</taxon>
        <taxon>Acipenseridae</taxon>
        <taxon>Huso</taxon>
    </lineage>
</organism>
<reference evidence="3 4" key="1">
    <citation type="submission" date="2021-05" db="EMBL/GenBank/DDBJ databases">
        <authorList>
            <person name="Zahm M."/>
            <person name="Klopp C."/>
            <person name="Cabau C."/>
            <person name="Kuhl H."/>
            <person name="Suciu R."/>
            <person name="Ciorpac M."/>
            <person name="Holostenco D."/>
            <person name="Gessner J."/>
            <person name="Wuertz S."/>
            <person name="Hohne C."/>
            <person name="Stock M."/>
            <person name="Gislard M."/>
            <person name="Lluch J."/>
            <person name="Milhes M."/>
            <person name="Lampietro C."/>
            <person name="Lopez Roques C."/>
            <person name="Donnadieu C."/>
            <person name="Du K."/>
            <person name="Schartl M."/>
            <person name="Guiguen Y."/>
        </authorList>
    </citation>
    <scope>NUCLEOTIDE SEQUENCE [LARGE SCALE GENOMIC DNA]</scope>
    <source>
        <strain evidence="3">Hh-F2</strain>
        <tissue evidence="3">Blood</tissue>
    </source>
</reference>
<dbReference type="Proteomes" id="UP001369086">
    <property type="component" value="Unassembled WGS sequence"/>
</dbReference>
<evidence type="ECO:0000256" key="1">
    <source>
        <dbReference type="SAM" id="MobiDB-lite"/>
    </source>
</evidence>
<feature type="compositionally biased region" description="Polar residues" evidence="1">
    <location>
        <begin position="480"/>
        <end position="490"/>
    </location>
</feature>
<dbReference type="InterPro" id="IPR019535">
    <property type="entry name" value="ICE2_C"/>
</dbReference>
<feature type="region of interest" description="Disordered" evidence="1">
    <location>
        <begin position="613"/>
        <end position="635"/>
    </location>
</feature>
<feature type="compositionally biased region" description="Basic residues" evidence="1">
    <location>
        <begin position="938"/>
        <end position="964"/>
    </location>
</feature>
<comment type="caution">
    <text evidence="3">The sequence shown here is derived from an EMBL/GenBank/DDBJ whole genome shotgun (WGS) entry which is preliminary data.</text>
</comment>
<feature type="compositionally biased region" description="Pro residues" evidence="1">
    <location>
        <begin position="557"/>
        <end position="566"/>
    </location>
</feature>
<dbReference type="Pfam" id="PF10505">
    <property type="entry name" value="NARG2_C"/>
    <property type="match status" value="1"/>
</dbReference>
<feature type="region of interest" description="Disordered" evidence="1">
    <location>
        <begin position="410"/>
        <end position="435"/>
    </location>
</feature>
<feature type="region of interest" description="Disordered" evidence="1">
    <location>
        <begin position="928"/>
        <end position="964"/>
    </location>
</feature>
<keyword evidence="4" id="KW-1185">Reference proteome</keyword>
<feature type="domain" description="Little elongation complex subunit 2 C-terminal" evidence="2">
    <location>
        <begin position="684"/>
        <end position="891"/>
    </location>
</feature>
<name>A0ABR0YW96_HUSHU</name>
<gene>
    <name evidence="3" type="ORF">HHUSO_G23212</name>
</gene>
<feature type="compositionally biased region" description="Polar residues" evidence="1">
    <location>
        <begin position="48"/>
        <end position="59"/>
    </location>
</feature>
<dbReference type="EMBL" id="JAHFZB010000022">
    <property type="protein sequence ID" value="KAK6476729.1"/>
    <property type="molecule type" value="Genomic_DNA"/>
</dbReference>
<evidence type="ECO:0000313" key="4">
    <source>
        <dbReference type="Proteomes" id="UP001369086"/>
    </source>
</evidence>
<dbReference type="PANTHER" id="PTHR14633:SF3">
    <property type="entry name" value="LITTLE ELONGATION COMPLEX SUBUNIT 2"/>
    <property type="match status" value="1"/>
</dbReference>
<accession>A0ABR0YW96</accession>
<dbReference type="PANTHER" id="PTHR14633">
    <property type="entry name" value="LITTLE ELONGATION COMPLEX SUBUNIT 2"/>
    <property type="match status" value="1"/>
</dbReference>
<feature type="compositionally biased region" description="Basic residues" evidence="1">
    <location>
        <begin position="582"/>
        <end position="592"/>
    </location>
</feature>
<feature type="region of interest" description="Disordered" evidence="1">
    <location>
        <begin position="47"/>
        <end position="76"/>
    </location>
</feature>
<feature type="compositionally biased region" description="Polar residues" evidence="1">
    <location>
        <begin position="567"/>
        <end position="580"/>
    </location>
</feature>
<feature type="region of interest" description="Disordered" evidence="1">
    <location>
        <begin position="450"/>
        <end position="592"/>
    </location>
</feature>
<evidence type="ECO:0000313" key="3">
    <source>
        <dbReference type="EMBL" id="KAK6476729.1"/>
    </source>
</evidence>
<feature type="compositionally biased region" description="Polar residues" evidence="1">
    <location>
        <begin position="418"/>
        <end position="433"/>
    </location>
</feature>
<proteinExistence type="predicted"/>